<dbReference type="PRINTS" id="PR00411">
    <property type="entry name" value="PNDRDTASEI"/>
</dbReference>
<feature type="domain" description="RsdA/BaiN/AoA(So)-like insert" evidence="5">
    <location>
        <begin position="190"/>
        <end position="339"/>
    </location>
</feature>
<dbReference type="PANTHER" id="PTHR42887:SF2">
    <property type="entry name" value="OS12G0638800 PROTEIN"/>
    <property type="match status" value="1"/>
</dbReference>
<dbReference type="Gene3D" id="3.50.50.60">
    <property type="entry name" value="FAD/NAD(P)-binding domain"/>
    <property type="match status" value="1"/>
</dbReference>
<name>A0A0V8M3I7_9CHLR</name>
<evidence type="ECO:0000313" key="6">
    <source>
        <dbReference type="EMBL" id="KSV18338.1"/>
    </source>
</evidence>
<dbReference type="InterPro" id="IPR023166">
    <property type="entry name" value="BaiN-like_dom_sf"/>
</dbReference>
<dbReference type="SUPFAM" id="SSF51905">
    <property type="entry name" value="FAD/NAD(P)-binding domain"/>
    <property type="match status" value="1"/>
</dbReference>
<dbReference type="InterPro" id="IPR036188">
    <property type="entry name" value="FAD/NAD-bd_sf"/>
</dbReference>
<reference evidence="6 7" key="1">
    <citation type="journal article" date="2015" name="Sci. Rep.">
        <title>A comparative genomics and reductive dehalogenase gene transcription study of two chloroethene-respiring bacteria, Dehalococcoides mccartyi strains MB and 11a.</title>
        <authorList>
            <person name="Low A."/>
            <person name="Shen Z."/>
            <person name="Cheng D."/>
            <person name="Rogers M.J."/>
            <person name="Lee P.K."/>
            <person name="He J."/>
        </authorList>
    </citation>
    <scope>NUCLEOTIDE SEQUENCE [LARGE SCALE GENOMIC DNA]</scope>
    <source>
        <strain evidence="6 7">MB</strain>
    </source>
</reference>
<dbReference type="AlphaFoldDB" id="A0A0V8M3I7"/>
<organism evidence="6 7">
    <name type="scientific">Dehalococcoides mccartyi</name>
    <dbReference type="NCBI Taxonomy" id="61435"/>
    <lineage>
        <taxon>Bacteria</taxon>
        <taxon>Bacillati</taxon>
        <taxon>Chloroflexota</taxon>
        <taxon>Dehalococcoidia</taxon>
        <taxon>Dehalococcoidales</taxon>
        <taxon>Dehalococcoidaceae</taxon>
        <taxon>Dehalococcoides</taxon>
    </lineage>
</organism>
<evidence type="ECO:0008006" key="8">
    <source>
        <dbReference type="Google" id="ProtNLM"/>
    </source>
</evidence>
<protein>
    <recommendedName>
        <fullName evidence="8">NAD(FAD)-utilizing dehydrogenase</fullName>
    </recommendedName>
</protein>
<dbReference type="Gene3D" id="1.10.8.260">
    <property type="entry name" value="HI0933 insert domain-like"/>
    <property type="match status" value="1"/>
</dbReference>
<dbReference type="RefSeq" id="WP_058292284.1">
    <property type="nucleotide sequence ID" value="NZ_JGYD01000011.1"/>
</dbReference>
<dbReference type="Pfam" id="PF22780">
    <property type="entry name" value="HI0933_like_1st"/>
    <property type="match status" value="1"/>
</dbReference>
<dbReference type="SUPFAM" id="SSF160996">
    <property type="entry name" value="HI0933 insert domain-like"/>
    <property type="match status" value="1"/>
</dbReference>
<accession>A0A0V8M3I7</accession>
<dbReference type="Pfam" id="PF03486">
    <property type="entry name" value="HI0933_like"/>
    <property type="match status" value="1"/>
</dbReference>
<dbReference type="Gene3D" id="2.40.30.10">
    <property type="entry name" value="Translation factors"/>
    <property type="match status" value="1"/>
</dbReference>
<proteinExistence type="predicted"/>
<dbReference type="InterPro" id="IPR057661">
    <property type="entry name" value="RsdA/BaiN/AoA(So)_Rossmann"/>
</dbReference>
<dbReference type="Proteomes" id="UP000053577">
    <property type="component" value="Unassembled WGS sequence"/>
</dbReference>
<comment type="cofactor">
    <cofactor evidence="1">
        <name>FAD</name>
        <dbReference type="ChEBI" id="CHEBI:57692"/>
    </cofactor>
</comment>
<keyword evidence="2" id="KW-0285">Flavoprotein</keyword>
<evidence type="ECO:0000259" key="5">
    <source>
        <dbReference type="Pfam" id="PF22780"/>
    </source>
</evidence>
<dbReference type="PANTHER" id="PTHR42887">
    <property type="entry name" value="OS12G0638800 PROTEIN"/>
    <property type="match status" value="1"/>
</dbReference>
<gene>
    <name evidence="6" type="ORF">DA01_02625</name>
</gene>
<evidence type="ECO:0000256" key="1">
    <source>
        <dbReference type="ARBA" id="ARBA00001974"/>
    </source>
</evidence>
<comment type="caution">
    <text evidence="6">The sequence shown here is derived from an EMBL/GenBank/DDBJ whole genome shotgun (WGS) entry which is preliminary data.</text>
</comment>
<dbReference type="PRINTS" id="PR00368">
    <property type="entry name" value="FADPNR"/>
</dbReference>
<dbReference type="PATRIC" id="fig|61435.5.peg.530"/>
<sequence>MPQKTTLIIGGGAAGMTAAISKARRGEPVIILEKTAQLGKKILASGNGRCNLLNEQLDSSFYNPEARPLVNSVFSRFGRNEILNFFSELGLHYYSQDGRIFPFTNQAASVLKVLEMEIKRLGVTVEYGFDCLSIRKTQNGFSLQAADGRQQTGPSLILTGGGCTYPSFGSDGSGYKLAASLGHRIIKPIPSTVPLVVKDPLCHLLQGQRIIARAQSRIRDKAGTPVDGELLFTKYGLSGSLILDISQEISLAINRLNIKDVSLEIDLIPFIEPKQLETELLKRRKTGLSPEEMLTGILPNKLCMAFKQLFEKDNPAKAAAKLKNWRFEVSGTRGWNEAEFTAGGIDTGEIDIQTLESKLVKGLYLAGEVLDVNGVRGGYNLGWAWASGYIAGLN</sequence>
<evidence type="ECO:0000256" key="3">
    <source>
        <dbReference type="ARBA" id="ARBA00022827"/>
    </source>
</evidence>
<evidence type="ECO:0000259" key="4">
    <source>
        <dbReference type="Pfam" id="PF03486"/>
    </source>
</evidence>
<keyword evidence="3" id="KW-0274">FAD</keyword>
<dbReference type="NCBIfam" id="TIGR00275">
    <property type="entry name" value="aminoacetone oxidase family FAD-binding enzyme"/>
    <property type="match status" value="1"/>
</dbReference>
<dbReference type="EMBL" id="JGYD01000011">
    <property type="protein sequence ID" value="KSV18338.1"/>
    <property type="molecule type" value="Genomic_DNA"/>
</dbReference>
<dbReference type="InterPro" id="IPR055178">
    <property type="entry name" value="RsdA/BaiN/AoA(So)-like_dom"/>
</dbReference>
<dbReference type="InterPro" id="IPR004792">
    <property type="entry name" value="BaiN-like"/>
</dbReference>
<evidence type="ECO:0000256" key="2">
    <source>
        <dbReference type="ARBA" id="ARBA00022630"/>
    </source>
</evidence>
<evidence type="ECO:0000313" key="7">
    <source>
        <dbReference type="Proteomes" id="UP000053577"/>
    </source>
</evidence>
<dbReference type="OrthoDB" id="9773233at2"/>
<feature type="domain" description="RsdA/BaiN/AoA(So)-like Rossmann fold-like" evidence="4">
    <location>
        <begin position="5"/>
        <end position="393"/>
    </location>
</feature>